<dbReference type="EMBL" id="UINC01114632">
    <property type="protein sequence ID" value="SVC85073.1"/>
    <property type="molecule type" value="Genomic_DNA"/>
</dbReference>
<accession>A0A382QHQ0</accession>
<name>A0A382QHQ0_9ZZZZ</name>
<dbReference type="Gene3D" id="3.10.100.10">
    <property type="entry name" value="Mannose-Binding Protein A, subunit A"/>
    <property type="match status" value="1"/>
</dbReference>
<gene>
    <name evidence="2" type="ORF">METZ01_LOCUS337927</name>
</gene>
<reference evidence="2" key="1">
    <citation type="submission" date="2018-05" db="EMBL/GenBank/DDBJ databases">
        <authorList>
            <person name="Lanie J.A."/>
            <person name="Ng W.-L."/>
            <person name="Kazmierczak K.M."/>
            <person name="Andrzejewski T.M."/>
            <person name="Davidsen T.M."/>
            <person name="Wayne K.J."/>
            <person name="Tettelin H."/>
            <person name="Glass J.I."/>
            <person name="Rusch D."/>
            <person name="Podicherti R."/>
            <person name="Tsui H.-C.T."/>
            <person name="Winkler M.E."/>
        </authorList>
    </citation>
    <scope>NUCLEOTIDE SEQUENCE</scope>
</reference>
<organism evidence="2">
    <name type="scientific">marine metagenome</name>
    <dbReference type="NCBI Taxonomy" id="408172"/>
    <lineage>
        <taxon>unclassified sequences</taxon>
        <taxon>metagenomes</taxon>
        <taxon>ecological metagenomes</taxon>
    </lineage>
</organism>
<dbReference type="InterPro" id="IPR016187">
    <property type="entry name" value="CTDL_fold"/>
</dbReference>
<dbReference type="SUPFAM" id="SSF56436">
    <property type="entry name" value="C-type lectin-like"/>
    <property type="match status" value="1"/>
</dbReference>
<evidence type="ECO:0000313" key="2">
    <source>
        <dbReference type="EMBL" id="SVC85073.1"/>
    </source>
</evidence>
<evidence type="ECO:0008006" key="3">
    <source>
        <dbReference type="Google" id="ProtNLM"/>
    </source>
</evidence>
<feature type="region of interest" description="Disordered" evidence="1">
    <location>
        <begin position="126"/>
        <end position="155"/>
    </location>
</feature>
<evidence type="ECO:0000256" key="1">
    <source>
        <dbReference type="SAM" id="MobiDB-lite"/>
    </source>
</evidence>
<sequence length="217" mass="23115">MTITKYFFMLASLGMLFGPAAAQEQQPMSFFVTSEPIGDGGNLGGLAGADAHCQSLAAAVGRGDDGTTWRAYLSQASINGLPQVNARDRIGDGPWYNADSVYIAMNIDDLHEDRNNVRKYTALDENGNEVNGRGDQPNRHDILTGSDSMGRLAQGDAADTTCSNYTSNSDGHVILGHHDRLGGPSASWNATHSSRSCSHEDLRATGGDGLLYCFAID</sequence>
<protein>
    <recommendedName>
        <fullName evidence="3">Lectin</fullName>
    </recommendedName>
</protein>
<dbReference type="InterPro" id="IPR016186">
    <property type="entry name" value="C-type_lectin-like/link_sf"/>
</dbReference>
<dbReference type="AlphaFoldDB" id="A0A382QHQ0"/>
<proteinExistence type="predicted"/>